<evidence type="ECO:0000256" key="1">
    <source>
        <dbReference type="SAM" id="Phobius"/>
    </source>
</evidence>
<keyword evidence="1" id="KW-0812">Transmembrane</keyword>
<keyword evidence="3" id="KW-1185">Reference proteome</keyword>
<feature type="transmembrane region" description="Helical" evidence="1">
    <location>
        <begin position="26"/>
        <end position="50"/>
    </location>
</feature>
<dbReference type="AlphaFoldDB" id="A0A9J6AD64"/>
<keyword evidence="1" id="KW-0472">Membrane</keyword>
<accession>A0A9J6AD64</accession>
<evidence type="ECO:0000313" key="2">
    <source>
        <dbReference type="EMBL" id="KAG5622267.1"/>
    </source>
</evidence>
<dbReference type="OrthoDB" id="1750598at2759"/>
<keyword evidence="1" id="KW-1133">Transmembrane helix</keyword>
<dbReference type="Proteomes" id="UP000824120">
    <property type="component" value="Chromosome 2"/>
</dbReference>
<name>A0A9J6AD64_SOLCO</name>
<reference evidence="2 3" key="1">
    <citation type="submission" date="2020-09" db="EMBL/GenBank/DDBJ databases">
        <title>De no assembly of potato wild relative species, Solanum commersonii.</title>
        <authorList>
            <person name="Cho K."/>
        </authorList>
    </citation>
    <scope>NUCLEOTIDE SEQUENCE [LARGE SCALE GENOMIC DNA]</scope>
    <source>
        <strain evidence="2">LZ3.2</strain>
        <tissue evidence="2">Leaf</tissue>
    </source>
</reference>
<organism evidence="2 3">
    <name type="scientific">Solanum commersonii</name>
    <name type="common">Commerson's wild potato</name>
    <name type="synonym">Commerson's nightshade</name>
    <dbReference type="NCBI Taxonomy" id="4109"/>
    <lineage>
        <taxon>Eukaryota</taxon>
        <taxon>Viridiplantae</taxon>
        <taxon>Streptophyta</taxon>
        <taxon>Embryophyta</taxon>
        <taxon>Tracheophyta</taxon>
        <taxon>Spermatophyta</taxon>
        <taxon>Magnoliopsida</taxon>
        <taxon>eudicotyledons</taxon>
        <taxon>Gunneridae</taxon>
        <taxon>Pentapetalae</taxon>
        <taxon>asterids</taxon>
        <taxon>lamiids</taxon>
        <taxon>Solanales</taxon>
        <taxon>Solanaceae</taxon>
        <taxon>Solanoideae</taxon>
        <taxon>Solaneae</taxon>
        <taxon>Solanum</taxon>
    </lineage>
</organism>
<evidence type="ECO:0000313" key="3">
    <source>
        <dbReference type="Proteomes" id="UP000824120"/>
    </source>
</evidence>
<protein>
    <submittedName>
        <fullName evidence="2">Uncharacterized protein</fullName>
    </submittedName>
</protein>
<sequence>MLRSTIFGPLELKCAMTGAALVPINVFPGTSVAIGYFSVRIYVMIVIRLYEKTTVVGSRKGVLAMQKLVIQVLVIHRVTSECESILTSTIIPFPSRIGDEKTRSMVLAPTVIIHGATFATVEGVGPSFPALQETTIFLLTACKDPIAIGSSV</sequence>
<gene>
    <name evidence="2" type="ORF">H5410_007485</name>
</gene>
<dbReference type="EMBL" id="JACXVP010000002">
    <property type="protein sequence ID" value="KAG5622267.1"/>
    <property type="molecule type" value="Genomic_DNA"/>
</dbReference>
<proteinExistence type="predicted"/>
<comment type="caution">
    <text evidence="2">The sequence shown here is derived from an EMBL/GenBank/DDBJ whole genome shotgun (WGS) entry which is preliminary data.</text>
</comment>